<dbReference type="InterPro" id="IPR051422">
    <property type="entry name" value="AlkB_tRNA_MeTrf/Diox"/>
</dbReference>
<dbReference type="Pfam" id="PF13489">
    <property type="entry name" value="Methyltransf_23"/>
    <property type="match status" value="1"/>
</dbReference>
<sequence length="231" mass="27228">MDLIQKTRDDYNKIARHFAATRHDAGELEKFKPFIENGQCILDWGCGNGKLLYLLGNTPVHYYGVDQSQQLLKIAKKEHTSEVKKGVAKFFCTAHKEKNFPEEFFDLVFMAASFHHLPDIKSRHKLLKKTLKEMKKGARLIITTWNLDSAWAREKYEKDWKQLKNNDYLIPWKNQEGEVMVERYYHYFTKEELKEVLEKAGFTIEEMYYSKGNERVPQKEARNLVAVATRS</sequence>
<dbReference type="GO" id="GO:0032259">
    <property type="term" value="P:methylation"/>
    <property type="evidence" value="ECO:0007669"/>
    <property type="project" value="UniProtKB-KW"/>
</dbReference>
<dbReference type="CDD" id="cd02440">
    <property type="entry name" value="AdoMet_MTases"/>
    <property type="match status" value="1"/>
</dbReference>
<dbReference type="SUPFAM" id="SSF53335">
    <property type="entry name" value="S-adenosyl-L-methionine-dependent methyltransferases"/>
    <property type="match status" value="1"/>
</dbReference>
<evidence type="ECO:0000256" key="1">
    <source>
        <dbReference type="ARBA" id="ARBA00022603"/>
    </source>
</evidence>
<dbReference type="GO" id="GO:0008168">
    <property type="term" value="F:methyltransferase activity"/>
    <property type="evidence" value="ECO:0007669"/>
    <property type="project" value="UniProtKB-KW"/>
</dbReference>
<reference evidence="3 4" key="1">
    <citation type="journal article" date="2016" name="Nat. Commun.">
        <title>Thousands of microbial genomes shed light on interconnected biogeochemical processes in an aquifer system.</title>
        <authorList>
            <person name="Anantharaman K."/>
            <person name="Brown C.T."/>
            <person name="Hug L.A."/>
            <person name="Sharon I."/>
            <person name="Castelle C.J."/>
            <person name="Probst A.J."/>
            <person name="Thomas B.C."/>
            <person name="Singh A."/>
            <person name="Wilkins M.J."/>
            <person name="Karaoz U."/>
            <person name="Brodie E.L."/>
            <person name="Williams K.H."/>
            <person name="Hubbard S.S."/>
            <person name="Banfield J.F."/>
        </authorList>
    </citation>
    <scope>NUCLEOTIDE SEQUENCE [LARGE SCALE GENOMIC DNA]</scope>
</reference>
<gene>
    <name evidence="3" type="ORF">A2754_01725</name>
</gene>
<name>A0A1F6MDQ5_9BACT</name>
<dbReference type="Gene3D" id="3.40.50.150">
    <property type="entry name" value="Vaccinia Virus protein VP39"/>
    <property type="match status" value="1"/>
</dbReference>
<dbReference type="PANTHER" id="PTHR13069:SF21">
    <property type="entry name" value="ALKYLATED DNA REPAIR PROTEIN ALKB HOMOLOG 8"/>
    <property type="match status" value="1"/>
</dbReference>
<organism evidence="3 4">
    <name type="scientific">Candidatus Magasanikbacteria bacterium RIFCSPHIGHO2_01_FULL_47_8</name>
    <dbReference type="NCBI Taxonomy" id="1798673"/>
    <lineage>
        <taxon>Bacteria</taxon>
        <taxon>Candidatus Magasanikiibacteriota</taxon>
    </lineage>
</organism>
<evidence type="ECO:0000313" key="3">
    <source>
        <dbReference type="EMBL" id="OGH69754.1"/>
    </source>
</evidence>
<dbReference type="InterPro" id="IPR029063">
    <property type="entry name" value="SAM-dependent_MTases_sf"/>
</dbReference>
<dbReference type="EMBL" id="MFPU01000024">
    <property type="protein sequence ID" value="OGH69754.1"/>
    <property type="molecule type" value="Genomic_DNA"/>
</dbReference>
<dbReference type="Proteomes" id="UP000177953">
    <property type="component" value="Unassembled WGS sequence"/>
</dbReference>
<dbReference type="PANTHER" id="PTHR13069">
    <property type="entry name" value="ALKYLATED DNA REPAIR PROTEIN ALKB HOMOLOG 8"/>
    <property type="match status" value="1"/>
</dbReference>
<dbReference type="AlphaFoldDB" id="A0A1F6MDQ5"/>
<accession>A0A1F6MDQ5</accession>
<protein>
    <recommendedName>
        <fullName evidence="5">Methyltransferase domain-containing protein</fullName>
    </recommendedName>
</protein>
<evidence type="ECO:0000313" key="4">
    <source>
        <dbReference type="Proteomes" id="UP000177953"/>
    </source>
</evidence>
<evidence type="ECO:0000256" key="2">
    <source>
        <dbReference type="ARBA" id="ARBA00022679"/>
    </source>
</evidence>
<proteinExistence type="predicted"/>
<keyword evidence="2" id="KW-0808">Transferase</keyword>
<keyword evidence="1" id="KW-0489">Methyltransferase</keyword>
<comment type="caution">
    <text evidence="3">The sequence shown here is derived from an EMBL/GenBank/DDBJ whole genome shotgun (WGS) entry which is preliminary data.</text>
</comment>
<evidence type="ECO:0008006" key="5">
    <source>
        <dbReference type="Google" id="ProtNLM"/>
    </source>
</evidence>